<accession>A0ABM5ZG47</accession>
<gene>
    <name evidence="1" type="ORF">AWU82_03610</name>
</gene>
<proteinExistence type="predicted"/>
<evidence type="ECO:0008006" key="3">
    <source>
        <dbReference type="Google" id="ProtNLM"/>
    </source>
</evidence>
<organism evidence="1 2">
    <name type="scientific">Pseudomonas glycinae</name>
    <dbReference type="NCBI Taxonomy" id="1785145"/>
    <lineage>
        <taxon>Bacteria</taxon>
        <taxon>Pseudomonadati</taxon>
        <taxon>Pseudomonadota</taxon>
        <taxon>Gammaproteobacteria</taxon>
        <taxon>Pseudomonadales</taxon>
        <taxon>Pseudomonadaceae</taxon>
        <taxon>Pseudomonas</taxon>
    </lineage>
</organism>
<evidence type="ECO:0000313" key="1">
    <source>
        <dbReference type="EMBL" id="AMQ82401.1"/>
    </source>
</evidence>
<dbReference type="RefSeq" id="WP_064379004.1">
    <property type="nucleotide sequence ID" value="NZ_CP014205.2"/>
</dbReference>
<dbReference type="Proteomes" id="UP000075187">
    <property type="component" value="Chromosome"/>
</dbReference>
<evidence type="ECO:0000313" key="2">
    <source>
        <dbReference type="Proteomes" id="UP000075187"/>
    </source>
</evidence>
<protein>
    <recommendedName>
        <fullName evidence="3">Integrase</fullName>
    </recommendedName>
</protein>
<sequence length="627" mass="72607">MAKQTYYKKLIEFSPAHHGLADIEDLINTLNLTKSYLVFEDVKLPTYLFAFEAADNQRPSSPSRFNAVRRLLVSISISFLTGAHRPKSLPGIVSNLCNLVRWADNNNLPDLMSNATSYKNAVDSRVSHLRKELLNGKLGEHTVATETTHCMMGGSWIFDLPMSYFQEGVKRIKRSRKNLDSITEPPSYHDIKESYALNIKLFDQLTDFLINKRSFPHQITLPREKVWVLPNKSWGATECMLANLPEWGKSKFWNYKTGQIYSLEEATQWAFTSSERPTDRCIGKLEKESLKLKEANSDFSCWQRVTLAQWAHDAYLTVFTANTSANEESIISFTWDDSLLLKDCIYRKTPKLRTIKYRAHGKEVSFEIRAKTLSSFEKFLELRKFLLNGREHKYLFLSLYRNNEVRRLPVNALRRHYRRIQAQLYPDFVGIDYREWRAINGSTAFDAVGAETASTILQNSPRSVIRSYSKGTFENWEKDFSEYFNAFSKEFIKFKKKAIPIGHCNAENDPKSLIPTVPLQPDCLHFEGCLNCDKFSLHADAEDIRKIISMQYVILASEPAAKSKESFDYAFSGLLRKVDWILTEISSIDEARNKLVQDIRHDVFQHEAITEYWQFKLDMLVQMEVIQ</sequence>
<name>A0ABM5ZG47_9PSED</name>
<dbReference type="EMBL" id="CP014205">
    <property type="protein sequence ID" value="AMQ82401.1"/>
    <property type="molecule type" value="Genomic_DNA"/>
</dbReference>
<keyword evidence="2" id="KW-1185">Reference proteome</keyword>
<reference evidence="1" key="1">
    <citation type="submission" date="2017-12" db="EMBL/GenBank/DDBJ databases">
        <title>Pseudomonas sp. MS586 complete sequence.</title>
        <authorList>
            <person name="Lu S."/>
            <person name="Deng P."/>
        </authorList>
    </citation>
    <scope>NUCLEOTIDE SEQUENCE</scope>
    <source>
        <strain evidence="1">MS586</strain>
    </source>
</reference>